<evidence type="ECO:0000256" key="8">
    <source>
        <dbReference type="ARBA" id="ARBA00022777"/>
    </source>
</evidence>
<dbReference type="Proteomes" id="UP000642180">
    <property type="component" value="Unassembled WGS sequence"/>
</dbReference>
<dbReference type="AlphaFoldDB" id="A0A8J3AR87"/>
<evidence type="ECO:0000256" key="9">
    <source>
        <dbReference type="ARBA" id="ARBA00022840"/>
    </source>
</evidence>
<evidence type="ECO:0000256" key="5">
    <source>
        <dbReference type="ARBA" id="ARBA00022553"/>
    </source>
</evidence>
<reference evidence="14" key="1">
    <citation type="journal article" date="2019" name="Int. J. Syst. Evol. Microbiol.">
        <title>The Global Catalogue of Microorganisms (GCM) 10K type strain sequencing project: providing services to taxonomists for standard genome sequencing and annotation.</title>
        <authorList>
            <consortium name="The Broad Institute Genomics Platform"/>
            <consortium name="The Broad Institute Genome Sequencing Center for Infectious Disease"/>
            <person name="Wu L."/>
            <person name="Ma J."/>
        </authorList>
    </citation>
    <scope>NUCLEOTIDE SEQUENCE [LARGE SCALE GENOMIC DNA]</scope>
    <source>
        <strain evidence="14">CCM 2767</strain>
    </source>
</reference>
<feature type="transmembrane region" description="Helical" evidence="10">
    <location>
        <begin position="151"/>
        <end position="172"/>
    </location>
</feature>
<keyword evidence="10" id="KW-1133">Transmembrane helix</keyword>
<evidence type="ECO:0000256" key="4">
    <source>
        <dbReference type="ARBA" id="ARBA00022475"/>
    </source>
</evidence>
<evidence type="ECO:0000256" key="10">
    <source>
        <dbReference type="SAM" id="Phobius"/>
    </source>
</evidence>
<keyword evidence="9" id="KW-0067">ATP-binding</keyword>
<dbReference type="InterPro" id="IPR004358">
    <property type="entry name" value="Sig_transdc_His_kin-like_C"/>
</dbReference>
<dbReference type="PANTHER" id="PTHR44936:SF10">
    <property type="entry name" value="SENSOR PROTEIN RSTB"/>
    <property type="match status" value="1"/>
</dbReference>
<evidence type="ECO:0000256" key="3">
    <source>
        <dbReference type="ARBA" id="ARBA00012438"/>
    </source>
</evidence>
<sequence length="436" mass="47909">MSDAKKSWFAWPNRLYVRIYLAVIISLVIGGLLVVTAWRWNAEYRQIGPSLESFAAIAADVLPPAYATNEEQYRALRRWQSRMRADLTLYSAEREVIASIGKPLPPLDDEQTTSGWLGGTPPFYAVKLPDGRWLVGERSERGEGRRRPPPFGFVTTLALIGLVIGIGCYPIVRRLTRRLERLQTSVEALGAGQLSTRIAVEGRDEVASLAASFNRSATRIEALVNAQKTLLANASHELRSPLARIRMAVELTASDAQPEIRDELKRNIAELDQLIDEILLASRLDATADTAQAFTPVDLTALVAEECARISAEFDAELDSDTLELPGDARLLRRMVRNLLENARRYGNGTPINVRLTRAAGNKIVLQVCDGGPGVPAGERENIFEPFYRLSGASEREGGVGLGLSLVRQIARRHGGEVICVGRDEPGSCFEVTLPA</sequence>
<accession>A0A8J3AR87</accession>
<dbReference type="SUPFAM" id="SSF55874">
    <property type="entry name" value="ATPase domain of HSP90 chaperone/DNA topoisomerase II/histidine kinase"/>
    <property type="match status" value="1"/>
</dbReference>
<dbReference type="CDD" id="cd00082">
    <property type="entry name" value="HisKA"/>
    <property type="match status" value="1"/>
</dbReference>
<dbReference type="Gene3D" id="1.10.287.130">
    <property type="match status" value="1"/>
</dbReference>
<keyword evidence="14" id="KW-1185">Reference proteome</keyword>
<dbReference type="CDD" id="cd06225">
    <property type="entry name" value="HAMP"/>
    <property type="match status" value="1"/>
</dbReference>
<keyword evidence="7" id="KW-0547">Nucleotide-binding</keyword>
<keyword evidence="8 13" id="KW-0418">Kinase</keyword>
<keyword evidence="4" id="KW-1003">Cell membrane</keyword>
<evidence type="ECO:0000313" key="14">
    <source>
        <dbReference type="Proteomes" id="UP000642180"/>
    </source>
</evidence>
<feature type="domain" description="Histidine kinase" evidence="11">
    <location>
        <begin position="233"/>
        <end position="436"/>
    </location>
</feature>
<dbReference type="SMART" id="SM00304">
    <property type="entry name" value="HAMP"/>
    <property type="match status" value="1"/>
</dbReference>
<dbReference type="SUPFAM" id="SSF158472">
    <property type="entry name" value="HAMP domain-like"/>
    <property type="match status" value="1"/>
</dbReference>
<keyword evidence="6" id="KW-0808">Transferase</keyword>
<dbReference type="Pfam" id="PF00512">
    <property type="entry name" value="HisKA"/>
    <property type="match status" value="1"/>
</dbReference>
<keyword evidence="10" id="KW-0472">Membrane</keyword>
<dbReference type="PROSITE" id="PS50109">
    <property type="entry name" value="HIS_KIN"/>
    <property type="match status" value="1"/>
</dbReference>
<dbReference type="EMBL" id="BMDI01000002">
    <property type="protein sequence ID" value="GGI19798.1"/>
    <property type="molecule type" value="Genomic_DNA"/>
</dbReference>
<dbReference type="SUPFAM" id="SSF47384">
    <property type="entry name" value="Homodimeric domain of signal transducing histidine kinase"/>
    <property type="match status" value="1"/>
</dbReference>
<comment type="caution">
    <text evidence="13">The sequence shown here is derived from an EMBL/GenBank/DDBJ whole genome shotgun (WGS) entry which is preliminary data.</text>
</comment>
<evidence type="ECO:0000259" key="12">
    <source>
        <dbReference type="PROSITE" id="PS50885"/>
    </source>
</evidence>
<comment type="catalytic activity">
    <reaction evidence="1">
        <text>ATP + protein L-histidine = ADP + protein N-phospho-L-histidine.</text>
        <dbReference type="EC" id="2.7.13.3"/>
    </reaction>
</comment>
<dbReference type="EC" id="2.7.13.3" evidence="3"/>
<evidence type="ECO:0000313" key="13">
    <source>
        <dbReference type="EMBL" id="GGI19798.1"/>
    </source>
</evidence>
<dbReference type="Gene3D" id="3.30.565.10">
    <property type="entry name" value="Histidine kinase-like ATPase, C-terminal domain"/>
    <property type="match status" value="1"/>
</dbReference>
<name>A0A8J3AR87_9BURK</name>
<dbReference type="Pfam" id="PF00672">
    <property type="entry name" value="HAMP"/>
    <property type="match status" value="1"/>
</dbReference>
<dbReference type="InterPro" id="IPR005467">
    <property type="entry name" value="His_kinase_dom"/>
</dbReference>
<dbReference type="InterPro" id="IPR003660">
    <property type="entry name" value="HAMP_dom"/>
</dbReference>
<evidence type="ECO:0000256" key="2">
    <source>
        <dbReference type="ARBA" id="ARBA00004651"/>
    </source>
</evidence>
<dbReference type="GO" id="GO:0000155">
    <property type="term" value="F:phosphorelay sensor kinase activity"/>
    <property type="evidence" value="ECO:0007669"/>
    <property type="project" value="InterPro"/>
</dbReference>
<comment type="subcellular location">
    <subcellularLocation>
        <location evidence="2">Cell membrane</location>
        <topology evidence="2">Multi-pass membrane protein</topology>
    </subcellularLocation>
</comment>
<dbReference type="InterPro" id="IPR036890">
    <property type="entry name" value="HATPase_C_sf"/>
</dbReference>
<dbReference type="PANTHER" id="PTHR44936">
    <property type="entry name" value="SENSOR PROTEIN CREC"/>
    <property type="match status" value="1"/>
</dbReference>
<evidence type="ECO:0000256" key="6">
    <source>
        <dbReference type="ARBA" id="ARBA00022679"/>
    </source>
</evidence>
<dbReference type="InterPro" id="IPR050980">
    <property type="entry name" value="2C_sensor_his_kinase"/>
</dbReference>
<dbReference type="SMART" id="SM00387">
    <property type="entry name" value="HATPase_c"/>
    <property type="match status" value="1"/>
</dbReference>
<feature type="domain" description="HAMP" evidence="12">
    <location>
        <begin position="173"/>
        <end position="225"/>
    </location>
</feature>
<dbReference type="InterPro" id="IPR003661">
    <property type="entry name" value="HisK_dim/P_dom"/>
</dbReference>
<gene>
    <name evidence="13" type="ORF">GCM10008066_20830</name>
</gene>
<organism evidence="13 14">
    <name type="scientific">Oxalicibacterium faecigallinarum</name>
    <dbReference type="NCBI Taxonomy" id="573741"/>
    <lineage>
        <taxon>Bacteria</taxon>
        <taxon>Pseudomonadati</taxon>
        <taxon>Pseudomonadota</taxon>
        <taxon>Betaproteobacteria</taxon>
        <taxon>Burkholderiales</taxon>
        <taxon>Oxalobacteraceae</taxon>
        <taxon>Oxalicibacterium</taxon>
    </lineage>
</organism>
<evidence type="ECO:0000256" key="1">
    <source>
        <dbReference type="ARBA" id="ARBA00000085"/>
    </source>
</evidence>
<keyword evidence="10" id="KW-0812">Transmembrane</keyword>
<dbReference type="CDD" id="cd00075">
    <property type="entry name" value="HATPase"/>
    <property type="match status" value="1"/>
</dbReference>
<dbReference type="PRINTS" id="PR00344">
    <property type="entry name" value="BCTRLSENSOR"/>
</dbReference>
<dbReference type="Gene3D" id="1.10.8.500">
    <property type="entry name" value="HAMP domain in histidine kinase"/>
    <property type="match status" value="1"/>
</dbReference>
<evidence type="ECO:0000259" key="11">
    <source>
        <dbReference type="PROSITE" id="PS50109"/>
    </source>
</evidence>
<dbReference type="PROSITE" id="PS50885">
    <property type="entry name" value="HAMP"/>
    <property type="match status" value="1"/>
</dbReference>
<feature type="transmembrane region" description="Helical" evidence="10">
    <location>
        <begin position="15"/>
        <end position="38"/>
    </location>
</feature>
<proteinExistence type="predicted"/>
<keyword evidence="5" id="KW-0597">Phosphoprotein</keyword>
<dbReference type="SMART" id="SM00388">
    <property type="entry name" value="HisKA"/>
    <property type="match status" value="1"/>
</dbReference>
<dbReference type="Pfam" id="PF02518">
    <property type="entry name" value="HATPase_c"/>
    <property type="match status" value="1"/>
</dbReference>
<dbReference type="GO" id="GO:0005886">
    <property type="term" value="C:plasma membrane"/>
    <property type="evidence" value="ECO:0007669"/>
    <property type="project" value="UniProtKB-SubCell"/>
</dbReference>
<dbReference type="GO" id="GO:0005524">
    <property type="term" value="F:ATP binding"/>
    <property type="evidence" value="ECO:0007669"/>
    <property type="project" value="UniProtKB-KW"/>
</dbReference>
<protein>
    <recommendedName>
        <fullName evidence="3">histidine kinase</fullName>
        <ecNumber evidence="3">2.7.13.3</ecNumber>
    </recommendedName>
</protein>
<dbReference type="InterPro" id="IPR036097">
    <property type="entry name" value="HisK_dim/P_sf"/>
</dbReference>
<evidence type="ECO:0000256" key="7">
    <source>
        <dbReference type="ARBA" id="ARBA00022741"/>
    </source>
</evidence>
<dbReference type="InterPro" id="IPR003594">
    <property type="entry name" value="HATPase_dom"/>
</dbReference>